<keyword evidence="5" id="KW-0175">Coiled coil</keyword>
<accession>A0AAF0IB80</accession>
<feature type="domain" description="AAA+ ATPase" evidence="6">
    <location>
        <begin position="19"/>
        <end position="223"/>
    </location>
</feature>
<dbReference type="SUPFAM" id="SSF52540">
    <property type="entry name" value="P-loop containing nucleoside triphosphate hydrolases"/>
    <property type="match status" value="1"/>
</dbReference>
<evidence type="ECO:0000313" key="8">
    <source>
        <dbReference type="Proteomes" id="UP000186851"/>
    </source>
</evidence>
<dbReference type="PANTHER" id="PTHR42957:SF1">
    <property type="entry name" value="HELICASE MJ1565-RELATED"/>
    <property type="match status" value="1"/>
</dbReference>
<reference evidence="7" key="2">
    <citation type="journal article" date="2022" name="Nat. Microbiol.">
        <title>A closed Candidatus Odinarchaeum chromosome exposes Asgard archaeal viruses.</title>
        <authorList>
            <person name="Tamarit D."/>
            <person name="Caceres E.F."/>
            <person name="Krupovic M."/>
            <person name="Nijland R."/>
            <person name="Eme L."/>
            <person name="Robinson N.P."/>
            <person name="Ettema T.J.G."/>
        </authorList>
    </citation>
    <scope>NUCLEOTIDE SEQUENCE</scope>
    <source>
        <strain evidence="7">LCB_4</strain>
    </source>
</reference>
<organism evidence="7 8">
    <name type="scientific">Odinarchaeota yellowstonii (strain LCB_4)</name>
    <dbReference type="NCBI Taxonomy" id="1841599"/>
    <lineage>
        <taxon>Archaea</taxon>
        <taxon>Promethearchaeati</taxon>
        <taxon>Candidatus Odinarchaeota</taxon>
        <taxon>Candidatus Odinarchaeia</taxon>
        <taxon>Candidatus Odinarchaeales</taxon>
        <taxon>Candidatus Odinarchaeaceae</taxon>
        <taxon>Candidatus Odinarchaeum</taxon>
    </lineage>
</organism>
<dbReference type="Pfam" id="PF01935">
    <property type="entry name" value="DUF87"/>
    <property type="match status" value="1"/>
</dbReference>
<evidence type="ECO:0000256" key="4">
    <source>
        <dbReference type="ARBA" id="ARBA00048988"/>
    </source>
</evidence>
<dbReference type="InterPro" id="IPR008571">
    <property type="entry name" value="HerA-like"/>
</dbReference>
<comment type="similarity">
    <text evidence="1">Belongs to the HerA family.</text>
</comment>
<dbReference type="Gene3D" id="3.40.50.300">
    <property type="entry name" value="P-loop containing nucleotide triphosphate hydrolases"/>
    <property type="match status" value="1"/>
</dbReference>
<evidence type="ECO:0000256" key="1">
    <source>
        <dbReference type="ARBA" id="ARBA00007816"/>
    </source>
</evidence>
<proteinExistence type="inferred from homology"/>
<evidence type="ECO:0000256" key="5">
    <source>
        <dbReference type="SAM" id="Coils"/>
    </source>
</evidence>
<comment type="catalytic activity">
    <reaction evidence="2">
        <text>Couples ATP hydrolysis with the unwinding of duplex DNA by translocating in the 3'-5' direction.</text>
        <dbReference type="EC" id="5.6.2.4"/>
    </reaction>
</comment>
<name>A0AAF0IB80_ODILC</name>
<dbReference type="InterPro" id="IPR027417">
    <property type="entry name" value="P-loop_NTPase"/>
</dbReference>
<evidence type="ECO:0000256" key="2">
    <source>
        <dbReference type="ARBA" id="ARBA00034617"/>
    </source>
</evidence>
<dbReference type="InterPro" id="IPR002789">
    <property type="entry name" value="HerA_central"/>
</dbReference>
<evidence type="ECO:0000256" key="3">
    <source>
        <dbReference type="ARBA" id="ARBA00048954"/>
    </source>
</evidence>
<comment type="catalytic activity">
    <reaction evidence="3">
        <text>ATP + H2O = ADP + phosphate + H(+)</text>
        <dbReference type="Rhea" id="RHEA:13065"/>
        <dbReference type="ChEBI" id="CHEBI:15377"/>
        <dbReference type="ChEBI" id="CHEBI:15378"/>
        <dbReference type="ChEBI" id="CHEBI:30616"/>
        <dbReference type="ChEBI" id="CHEBI:43474"/>
        <dbReference type="ChEBI" id="CHEBI:456216"/>
        <dbReference type="EC" id="5.6.2.3"/>
    </reaction>
</comment>
<dbReference type="PANTHER" id="PTHR42957">
    <property type="entry name" value="HELICASE MJ1565-RELATED"/>
    <property type="match status" value="1"/>
</dbReference>
<evidence type="ECO:0000313" key="7">
    <source>
        <dbReference type="EMBL" id="WEU40105.1"/>
    </source>
</evidence>
<gene>
    <name evidence="7" type="ORF">OdinLCB4_006450</name>
</gene>
<dbReference type="AlphaFoldDB" id="A0AAF0IB80"/>
<reference evidence="7" key="1">
    <citation type="journal article" date="2017" name="Nature">
        <title>Asgard archaea illuminate the origin of eukaryotic cellular complexity.</title>
        <authorList>
            <person name="Zaremba-Niedzwiedzka K."/>
            <person name="Caceres E.F."/>
            <person name="Saw J.H."/>
            <person name="Backstrom D."/>
            <person name="Juzokaite L."/>
            <person name="Vancaester E."/>
            <person name="Seitz K.W."/>
            <person name="Anantharaman K."/>
            <person name="Starnawski P."/>
            <person name="Kjeldsen K.U."/>
            <person name="Scott M.B."/>
            <person name="Nunoura T."/>
            <person name="Banfield J.F."/>
            <person name="Schramm A."/>
            <person name="Baker B.J."/>
            <person name="Spang A."/>
            <person name="Ettema T.J.G."/>
        </authorList>
    </citation>
    <scope>NUCLEOTIDE SEQUENCE</scope>
    <source>
        <strain evidence="7">LCB_4</strain>
    </source>
</reference>
<feature type="coiled-coil region" evidence="5">
    <location>
        <begin position="297"/>
        <end position="354"/>
    </location>
</feature>
<dbReference type="Proteomes" id="UP000186851">
    <property type="component" value="Chromosome"/>
</dbReference>
<sequence>MILNIGVNCQIDLSKYEEEGLRIFITGQSGSGKSYLAKIILEELANLKIPIVIIDPEGEYTAFKERYSSLIIGGERGIGAYEGFNLDNATQIVDSFYGKYDHQMLIFDTSELPSSEQDEIHKLILEAVFRVATLRKKLCILSIEEAHILAPESGAHGKSLDICIEIAKRGRKRGLHSVWITQRPADISKKVISQCNIRFFGRLQEPADLAALSTYIKSLGLEENQLMNLNKEFIFYSKEGVKQIKARALKIKDLGKPKIGFKDLVRDNRPLIEIKPSEPVVEELKEEEVAFDILKKQLFLRERLERLEESKSECKRRLDEIILKINSGEDLTQLRSEYQKVKNEVNELSTLEEKILLDYKSLPGEGGVKERLKVKELIKRLEEQSREGKISGEAYLQLKEEYQRRLLESEEKIIYFRKFLEKSFQS</sequence>
<protein>
    <submittedName>
        <fullName evidence="7">DUF87 domain-containing protein</fullName>
    </submittedName>
</protein>
<dbReference type="GO" id="GO:0043138">
    <property type="term" value="F:3'-5' DNA helicase activity"/>
    <property type="evidence" value="ECO:0007669"/>
    <property type="project" value="UniProtKB-EC"/>
</dbReference>
<evidence type="ECO:0000259" key="6">
    <source>
        <dbReference type="SMART" id="SM00382"/>
    </source>
</evidence>
<dbReference type="CDD" id="cd01127">
    <property type="entry name" value="TrwB_TraG_TraD_VirD4"/>
    <property type="match status" value="1"/>
</dbReference>
<dbReference type="SMART" id="SM00382">
    <property type="entry name" value="AAA"/>
    <property type="match status" value="1"/>
</dbReference>
<dbReference type="KEGG" id="oyw:OdinLCB4_006450"/>
<dbReference type="GO" id="GO:0043139">
    <property type="term" value="F:5'-3' DNA helicase activity"/>
    <property type="evidence" value="ECO:0007669"/>
    <property type="project" value="UniProtKB-EC"/>
</dbReference>
<dbReference type="InterPro" id="IPR003593">
    <property type="entry name" value="AAA+_ATPase"/>
</dbReference>
<dbReference type="EMBL" id="CP091871">
    <property type="protein sequence ID" value="WEU40105.1"/>
    <property type="molecule type" value="Genomic_DNA"/>
</dbReference>
<dbReference type="PROSITE" id="PS00675">
    <property type="entry name" value="SIGMA54_INTERACT_1"/>
    <property type="match status" value="1"/>
</dbReference>
<comment type="catalytic activity">
    <reaction evidence="4">
        <text>ATP + H2O = ADP + phosphate + H(+)</text>
        <dbReference type="Rhea" id="RHEA:13065"/>
        <dbReference type="ChEBI" id="CHEBI:15377"/>
        <dbReference type="ChEBI" id="CHEBI:15378"/>
        <dbReference type="ChEBI" id="CHEBI:30616"/>
        <dbReference type="ChEBI" id="CHEBI:43474"/>
        <dbReference type="ChEBI" id="CHEBI:456216"/>
        <dbReference type="EC" id="5.6.2.4"/>
    </reaction>
</comment>
<dbReference type="InterPro" id="IPR025662">
    <property type="entry name" value="Sigma_54_int_dom_ATP-bd_1"/>
</dbReference>